<dbReference type="InterPro" id="IPR007110">
    <property type="entry name" value="Ig-like_dom"/>
</dbReference>
<dbReference type="InterPro" id="IPR013106">
    <property type="entry name" value="Ig_V-set"/>
</dbReference>
<dbReference type="InterPro" id="IPR013783">
    <property type="entry name" value="Ig-like_fold"/>
</dbReference>
<dbReference type="SUPFAM" id="SSF48726">
    <property type="entry name" value="Immunoglobulin"/>
    <property type="match status" value="1"/>
</dbReference>
<evidence type="ECO:0000256" key="6">
    <source>
        <dbReference type="ARBA" id="ARBA00023157"/>
    </source>
</evidence>
<dbReference type="Gene3D" id="2.60.40.10">
    <property type="entry name" value="Immunoglobulins"/>
    <property type="match status" value="1"/>
</dbReference>
<keyword evidence="9" id="KW-0391">Immunity</keyword>
<keyword evidence="4" id="KW-1064">Adaptive immunity</keyword>
<name>A0A8C0WUZ0_CASCN</name>
<evidence type="ECO:0000256" key="9">
    <source>
        <dbReference type="ARBA" id="ARBA00043266"/>
    </source>
</evidence>
<reference evidence="11" key="1">
    <citation type="submission" date="2023-09" db="UniProtKB">
        <authorList>
            <consortium name="Ensembl"/>
        </authorList>
    </citation>
    <scope>IDENTIFICATION</scope>
</reference>
<dbReference type="Pfam" id="PF07686">
    <property type="entry name" value="V-set"/>
    <property type="match status" value="1"/>
</dbReference>
<evidence type="ECO:0000256" key="3">
    <source>
        <dbReference type="ARBA" id="ARBA00022729"/>
    </source>
</evidence>
<feature type="domain" description="Ig-like" evidence="10">
    <location>
        <begin position="51"/>
        <end position="118"/>
    </location>
</feature>
<organism evidence="11">
    <name type="scientific">Castor canadensis</name>
    <name type="common">American beaver</name>
    <dbReference type="NCBI Taxonomy" id="51338"/>
    <lineage>
        <taxon>Eukaryota</taxon>
        <taxon>Metazoa</taxon>
        <taxon>Chordata</taxon>
        <taxon>Craniata</taxon>
        <taxon>Vertebrata</taxon>
        <taxon>Euteleostomi</taxon>
        <taxon>Mammalia</taxon>
        <taxon>Eutheria</taxon>
        <taxon>Euarchontoglires</taxon>
        <taxon>Glires</taxon>
        <taxon>Rodentia</taxon>
        <taxon>Castorimorpha</taxon>
        <taxon>Castoridae</taxon>
        <taxon>Castor</taxon>
    </lineage>
</organism>
<dbReference type="InterPro" id="IPR036179">
    <property type="entry name" value="Ig-like_dom_sf"/>
</dbReference>
<keyword evidence="5" id="KW-0472">Membrane</keyword>
<dbReference type="InterPro" id="IPR051896">
    <property type="entry name" value="TCR_alpha_variable"/>
</dbReference>
<dbReference type="PANTHER" id="PTHR19339">
    <property type="entry name" value="T CELL RECEPTOR ALPHA VARIABLE 39"/>
    <property type="match status" value="1"/>
</dbReference>
<dbReference type="PANTHER" id="PTHR19339:SF5">
    <property type="entry name" value="IG-LIKE DOMAIN-CONTAINING PROTEIN"/>
    <property type="match status" value="1"/>
</dbReference>
<dbReference type="GO" id="GO:0042101">
    <property type="term" value="C:T cell receptor complex"/>
    <property type="evidence" value="ECO:0007669"/>
    <property type="project" value="UniProtKB-KW"/>
</dbReference>
<evidence type="ECO:0000256" key="4">
    <source>
        <dbReference type="ARBA" id="ARBA00023130"/>
    </source>
</evidence>
<keyword evidence="7" id="KW-0325">Glycoprotein</keyword>
<evidence type="ECO:0000256" key="7">
    <source>
        <dbReference type="ARBA" id="ARBA00023180"/>
    </source>
</evidence>
<evidence type="ECO:0000256" key="1">
    <source>
        <dbReference type="ARBA" id="ARBA00004236"/>
    </source>
</evidence>
<evidence type="ECO:0000313" key="11">
    <source>
        <dbReference type="Ensembl" id="ENSCCNP00000016423.1"/>
    </source>
</evidence>
<keyword evidence="6" id="KW-1015">Disulfide bond</keyword>
<keyword evidence="3" id="KW-0732">Signal</keyword>
<dbReference type="Ensembl" id="ENSCCNT00000021393.1">
    <property type="protein sequence ID" value="ENSCCNP00000016423.1"/>
    <property type="gene ID" value="ENSCCNG00000016718.1"/>
</dbReference>
<keyword evidence="9" id="KW-1279">T cell receptor</keyword>
<dbReference type="PROSITE" id="PS50835">
    <property type="entry name" value="IG_LIKE"/>
    <property type="match status" value="1"/>
</dbReference>
<sequence>MERRLGDCGFCGCRFAVRVRGMQVEQSPSALSVKEGTITALRGSFLITVGSVQWFPQNPRGGLICVFSLTPEIKQNGRLKSTINSKELYSSLHISALQLEDSGSYPCAAKTQVAYSLVLNCSWAVAIAFALGGEYSSSFHIC</sequence>
<evidence type="ECO:0000256" key="5">
    <source>
        <dbReference type="ARBA" id="ARBA00023136"/>
    </source>
</evidence>
<evidence type="ECO:0000256" key="2">
    <source>
        <dbReference type="ARBA" id="ARBA00022475"/>
    </source>
</evidence>
<comment type="subcellular location">
    <subcellularLocation>
        <location evidence="1">Cell membrane</location>
    </subcellularLocation>
</comment>
<comment type="subunit">
    <text evidence="8">Alpha-beta TR is a heterodimer composed of an alpha and beta chain; disulfide-linked. The alpha-beta TR is associated with the transmembrane signaling CD3 coreceptor proteins to form the TR-CD3 (TcR or TCR). The assembly of alpha-beta TR heterodimers with CD3 occurs in the endoplasmic reticulum where a single alpha-beta TR heterodimer associates with one CD3D-CD3E heterodimer, one CD3G-CD3E heterodimer and one CD247 homodimer forming a stable octameric structure. CD3D-CD3E and CD3G-CD3E heterodimers preferentially associate with TR alpha and TR beta chains, respectively. The association of the CD247 homodimer is the last step of TcR assembly in the endoplasmic reticulum and is required for transport to the cell surface.</text>
</comment>
<protein>
    <recommendedName>
        <fullName evidence="10">Ig-like domain-containing protein</fullName>
    </recommendedName>
</protein>
<proteinExistence type="predicted"/>
<dbReference type="GO" id="GO:0002250">
    <property type="term" value="P:adaptive immune response"/>
    <property type="evidence" value="ECO:0007669"/>
    <property type="project" value="UniProtKB-KW"/>
</dbReference>
<dbReference type="AlphaFoldDB" id="A0A8C0WUZ0"/>
<accession>A0A8C0WUZ0</accession>
<keyword evidence="2" id="KW-1003">Cell membrane</keyword>
<evidence type="ECO:0000259" key="10">
    <source>
        <dbReference type="PROSITE" id="PS50835"/>
    </source>
</evidence>
<evidence type="ECO:0000256" key="8">
    <source>
        <dbReference type="ARBA" id="ARBA00038651"/>
    </source>
</evidence>